<proteinExistence type="predicted"/>
<dbReference type="EMBL" id="UZAK01042430">
    <property type="protein sequence ID" value="VDP68979.1"/>
    <property type="molecule type" value="Genomic_DNA"/>
</dbReference>
<organism evidence="3">
    <name type="scientific">Schistosoma curassoni</name>
    <dbReference type="NCBI Taxonomy" id="6186"/>
    <lineage>
        <taxon>Eukaryota</taxon>
        <taxon>Metazoa</taxon>
        <taxon>Spiralia</taxon>
        <taxon>Lophotrochozoa</taxon>
        <taxon>Platyhelminthes</taxon>
        <taxon>Trematoda</taxon>
        <taxon>Digenea</taxon>
        <taxon>Strigeidida</taxon>
        <taxon>Schistosomatoidea</taxon>
        <taxon>Schistosomatidae</taxon>
        <taxon>Schistosoma</taxon>
    </lineage>
</organism>
<reference evidence="1 2" key="2">
    <citation type="submission" date="2018-11" db="EMBL/GenBank/DDBJ databases">
        <authorList>
            <consortium name="Pathogen Informatics"/>
        </authorList>
    </citation>
    <scope>NUCLEOTIDE SEQUENCE [LARGE SCALE GENOMIC DNA]</scope>
    <source>
        <strain evidence="1">Dakar</strain>
        <strain evidence="2">Dakar, Senegal</strain>
    </source>
</reference>
<accession>A0A183KWF3</accession>
<evidence type="ECO:0000313" key="1">
    <source>
        <dbReference type="EMBL" id="VDP68979.1"/>
    </source>
</evidence>
<reference evidence="3" key="1">
    <citation type="submission" date="2016-06" db="UniProtKB">
        <authorList>
            <consortium name="WormBaseParasite"/>
        </authorList>
    </citation>
    <scope>IDENTIFICATION</scope>
</reference>
<dbReference type="AlphaFoldDB" id="A0A183KWF3"/>
<dbReference type="Proteomes" id="UP000279833">
    <property type="component" value="Unassembled WGS sequence"/>
</dbReference>
<sequence>MFTNYTHIFRKKEKYIVNQNVTCMTSLVDNVAKI</sequence>
<evidence type="ECO:0000313" key="2">
    <source>
        <dbReference type="Proteomes" id="UP000279833"/>
    </source>
</evidence>
<keyword evidence="2" id="KW-1185">Reference proteome</keyword>
<gene>
    <name evidence="1" type="ORF">SCUD_LOCUS19397</name>
</gene>
<name>A0A183KWF3_9TREM</name>
<evidence type="ECO:0000313" key="3">
    <source>
        <dbReference type="WBParaSite" id="SCUD_0001940001-mRNA-1"/>
    </source>
</evidence>
<dbReference type="WBParaSite" id="SCUD_0001940001-mRNA-1">
    <property type="protein sequence ID" value="SCUD_0001940001-mRNA-1"/>
    <property type="gene ID" value="SCUD_0001940001"/>
</dbReference>
<protein>
    <submittedName>
        <fullName evidence="3">Transposase</fullName>
    </submittedName>
</protein>